<dbReference type="EMBL" id="LT629791">
    <property type="protein sequence ID" value="SDU58231.1"/>
    <property type="molecule type" value="Genomic_DNA"/>
</dbReference>
<feature type="transmembrane region" description="Helical" evidence="2">
    <location>
        <begin position="46"/>
        <end position="66"/>
    </location>
</feature>
<evidence type="ECO:0000256" key="1">
    <source>
        <dbReference type="SAM" id="MobiDB-lite"/>
    </source>
</evidence>
<name>A0A1H2JQ24_9ACTN</name>
<dbReference type="RefSeq" id="WP_052762223.1">
    <property type="nucleotide sequence ID" value="NZ_KQ061221.1"/>
</dbReference>
<dbReference type="STRING" id="419479.SAMN04488563_2924"/>
<sequence length="243" mass="24900">MAGTTQTTDAANERQRAREQRGIRSNQRVRAESTRLPAPPRQRRPALAALAVLLIVGGAAIAALLAMRVDERTPVLVVTQPIAAGELIPESAIGTTQVAAEGTDLIPESQLDLVTSRYARVSIAEGQLLDTTMLSDQAPLREGQVAVGAFLGQGFLPAGGLRPGDIVDLVSIVTGEGETIVEGARVATATAAEGSGDAGGGTGSLVTLLVDRADSATVGGLAATSQLVVMLVERGTPFESGEE</sequence>
<evidence type="ECO:0000259" key="3">
    <source>
        <dbReference type="SMART" id="SM00858"/>
    </source>
</evidence>
<feature type="region of interest" description="Disordered" evidence="1">
    <location>
        <begin position="1"/>
        <end position="41"/>
    </location>
</feature>
<protein>
    <submittedName>
        <fullName evidence="4">Chaperone for flagella basal body P-ring formation</fullName>
    </submittedName>
</protein>
<keyword evidence="4" id="KW-0282">Flagellum</keyword>
<organism evidence="4 5">
    <name type="scientific">Jiangella alkaliphila</name>
    <dbReference type="NCBI Taxonomy" id="419479"/>
    <lineage>
        <taxon>Bacteria</taxon>
        <taxon>Bacillati</taxon>
        <taxon>Actinomycetota</taxon>
        <taxon>Actinomycetes</taxon>
        <taxon>Jiangellales</taxon>
        <taxon>Jiangellaceae</taxon>
        <taxon>Jiangella</taxon>
    </lineage>
</organism>
<feature type="domain" description="SAF" evidence="3">
    <location>
        <begin position="73"/>
        <end position="135"/>
    </location>
</feature>
<dbReference type="InterPro" id="IPR013974">
    <property type="entry name" value="SAF"/>
</dbReference>
<dbReference type="AlphaFoldDB" id="A0A1H2JQ24"/>
<evidence type="ECO:0000313" key="5">
    <source>
        <dbReference type="Proteomes" id="UP000182977"/>
    </source>
</evidence>
<keyword evidence="2" id="KW-0812">Transmembrane</keyword>
<keyword evidence="4" id="KW-0969">Cilium</keyword>
<evidence type="ECO:0000256" key="2">
    <source>
        <dbReference type="SAM" id="Phobius"/>
    </source>
</evidence>
<proteinExistence type="predicted"/>
<reference evidence="5" key="1">
    <citation type="submission" date="2016-10" db="EMBL/GenBank/DDBJ databases">
        <authorList>
            <person name="Varghese N."/>
            <person name="Submissions S."/>
        </authorList>
    </citation>
    <scope>NUCLEOTIDE SEQUENCE [LARGE SCALE GENOMIC DNA]</scope>
    <source>
        <strain evidence="5">DSM 45079</strain>
    </source>
</reference>
<feature type="compositionally biased region" description="Basic and acidic residues" evidence="1">
    <location>
        <begin position="11"/>
        <end position="22"/>
    </location>
</feature>
<dbReference type="Pfam" id="PF08666">
    <property type="entry name" value="SAF"/>
    <property type="match status" value="1"/>
</dbReference>
<keyword evidence="2" id="KW-0472">Membrane</keyword>
<evidence type="ECO:0000313" key="4">
    <source>
        <dbReference type="EMBL" id="SDU58231.1"/>
    </source>
</evidence>
<accession>A0A1H2JQ24</accession>
<keyword evidence="4" id="KW-0966">Cell projection</keyword>
<dbReference type="SMART" id="SM00858">
    <property type="entry name" value="SAF"/>
    <property type="match status" value="1"/>
</dbReference>
<keyword evidence="5" id="KW-1185">Reference proteome</keyword>
<gene>
    <name evidence="4" type="ORF">SAMN04488563_2924</name>
</gene>
<dbReference type="OrthoDB" id="3852227at2"/>
<dbReference type="Proteomes" id="UP000182977">
    <property type="component" value="Chromosome I"/>
</dbReference>
<keyword evidence="2" id="KW-1133">Transmembrane helix</keyword>